<accession>A0A7R9BDI9</accession>
<dbReference type="PANTHER" id="PTHR11177:SF317">
    <property type="entry name" value="CHITINASE 12-RELATED"/>
    <property type="match status" value="1"/>
</dbReference>
<dbReference type="InterPro" id="IPR011583">
    <property type="entry name" value="Chitinase_II/V-like_cat"/>
</dbReference>
<dbReference type="OrthoDB" id="73875at2759"/>
<sequence>MLSDGFKVVCYLHLDAMVLEKLLEAPGCTHYVYEANEVQKLGRTVSPTALDLSREQEATQRLRNKFPEAKFLLGIGSWHNGGTEFFVHSETESRRTHLAQQAKAQLEKHGFDGIDLSYTLIQAQHRFDHQDLLGKTLRVFRDQLGDKYILAVRVSAPNNFYQQADALYDVQAIRDSVDWVTLAAFDLDQGLSLELPSHHSPLRMPGGHGLPANDVAFPEPTVPYHTLCQKLMQKELIEAEPSLKSIAGGPYATSMSNLVSYDDLESFKAKLEYIKGFGGVGLVQLNMDDYLGLCGMPWPMLTAATENLETITTSGIIYSN</sequence>
<feature type="domain" description="GH18" evidence="1">
    <location>
        <begin position="6"/>
        <end position="311"/>
    </location>
</feature>
<evidence type="ECO:0000313" key="3">
    <source>
        <dbReference type="Proteomes" id="UP000678499"/>
    </source>
</evidence>
<dbReference type="InterPro" id="IPR017853">
    <property type="entry name" value="GH"/>
</dbReference>
<organism evidence="2">
    <name type="scientific">Notodromas monacha</name>
    <dbReference type="NCBI Taxonomy" id="399045"/>
    <lineage>
        <taxon>Eukaryota</taxon>
        <taxon>Metazoa</taxon>
        <taxon>Ecdysozoa</taxon>
        <taxon>Arthropoda</taxon>
        <taxon>Crustacea</taxon>
        <taxon>Oligostraca</taxon>
        <taxon>Ostracoda</taxon>
        <taxon>Podocopa</taxon>
        <taxon>Podocopida</taxon>
        <taxon>Cypridocopina</taxon>
        <taxon>Cypridoidea</taxon>
        <taxon>Cyprididae</taxon>
        <taxon>Notodromas</taxon>
    </lineage>
</organism>
<name>A0A7R9BDI9_9CRUS</name>
<dbReference type="PANTHER" id="PTHR11177">
    <property type="entry name" value="CHITINASE"/>
    <property type="match status" value="1"/>
</dbReference>
<dbReference type="InterPro" id="IPR050314">
    <property type="entry name" value="Glycosyl_Hydrlase_18"/>
</dbReference>
<dbReference type="SMART" id="SM00636">
    <property type="entry name" value="Glyco_18"/>
    <property type="match status" value="1"/>
</dbReference>
<dbReference type="EMBL" id="OA882060">
    <property type="protein sequence ID" value="CAD7272357.1"/>
    <property type="molecule type" value="Genomic_DNA"/>
</dbReference>
<dbReference type="EMBL" id="CAJPEX010000023">
    <property type="protein sequence ID" value="CAG0912509.1"/>
    <property type="molecule type" value="Genomic_DNA"/>
</dbReference>
<gene>
    <name evidence="2" type="ORF">NMOB1V02_LOCUS299</name>
</gene>
<proteinExistence type="predicted"/>
<dbReference type="InterPro" id="IPR001223">
    <property type="entry name" value="Glyco_hydro18_cat"/>
</dbReference>
<evidence type="ECO:0000313" key="2">
    <source>
        <dbReference type="EMBL" id="CAD7272357.1"/>
    </source>
</evidence>
<dbReference type="Proteomes" id="UP000678499">
    <property type="component" value="Unassembled WGS sequence"/>
</dbReference>
<keyword evidence="3" id="KW-1185">Reference proteome</keyword>
<dbReference type="Gene3D" id="3.20.20.80">
    <property type="entry name" value="Glycosidases"/>
    <property type="match status" value="1"/>
</dbReference>
<dbReference type="GO" id="GO:0008061">
    <property type="term" value="F:chitin binding"/>
    <property type="evidence" value="ECO:0007669"/>
    <property type="project" value="InterPro"/>
</dbReference>
<protein>
    <recommendedName>
        <fullName evidence="1">GH18 domain-containing protein</fullName>
    </recommendedName>
</protein>
<dbReference type="Pfam" id="PF00704">
    <property type="entry name" value="Glyco_hydro_18"/>
    <property type="match status" value="1"/>
</dbReference>
<dbReference type="SUPFAM" id="SSF51445">
    <property type="entry name" value="(Trans)glycosidases"/>
    <property type="match status" value="1"/>
</dbReference>
<dbReference type="AlphaFoldDB" id="A0A7R9BDI9"/>
<evidence type="ECO:0000259" key="1">
    <source>
        <dbReference type="PROSITE" id="PS51910"/>
    </source>
</evidence>
<dbReference type="PROSITE" id="PS51910">
    <property type="entry name" value="GH18_2"/>
    <property type="match status" value="1"/>
</dbReference>
<dbReference type="GO" id="GO:0005975">
    <property type="term" value="P:carbohydrate metabolic process"/>
    <property type="evidence" value="ECO:0007669"/>
    <property type="project" value="InterPro"/>
</dbReference>
<reference evidence="2" key="1">
    <citation type="submission" date="2020-11" db="EMBL/GenBank/DDBJ databases">
        <authorList>
            <person name="Tran Van P."/>
        </authorList>
    </citation>
    <scope>NUCLEOTIDE SEQUENCE</scope>
</reference>